<dbReference type="InterPro" id="IPR017907">
    <property type="entry name" value="Znf_RING_CS"/>
</dbReference>
<evidence type="ECO:0000256" key="4">
    <source>
        <dbReference type="ARBA" id="ARBA00008704"/>
    </source>
</evidence>
<evidence type="ECO:0000259" key="19">
    <source>
        <dbReference type="PROSITE" id="PS50089"/>
    </source>
</evidence>
<feature type="domain" description="RING-type" evidence="19">
    <location>
        <begin position="310"/>
        <end position="348"/>
    </location>
</feature>
<dbReference type="GO" id="GO:0016558">
    <property type="term" value="P:protein import into peroxisome matrix"/>
    <property type="evidence" value="ECO:0007669"/>
    <property type="project" value="InterPro"/>
</dbReference>
<dbReference type="SUPFAM" id="SSF57850">
    <property type="entry name" value="RING/U-box"/>
    <property type="match status" value="1"/>
</dbReference>
<gene>
    <name evidence="20" type="ORF">BE221DRAFT_205990</name>
</gene>
<reference evidence="20" key="1">
    <citation type="submission" date="2017-04" db="EMBL/GenBank/DDBJ databases">
        <title>Population genomics of picophytoplankton unveils novel chromosome hypervariability.</title>
        <authorList>
            <consortium name="DOE Joint Genome Institute"/>
            <person name="Blanc-Mathieu R."/>
            <person name="Krasovec M."/>
            <person name="Hebrard M."/>
            <person name="Yau S."/>
            <person name="Desgranges E."/>
            <person name="Martin J."/>
            <person name="Schackwitz W."/>
            <person name="Kuo A."/>
            <person name="Salin G."/>
            <person name="Donnadieu C."/>
            <person name="Desdevises Y."/>
            <person name="Sanchez-Ferandin S."/>
            <person name="Moreau H."/>
            <person name="Rivals E."/>
            <person name="Grigoriev I.V."/>
            <person name="Grimsley N."/>
            <person name="Eyre-Walker A."/>
            <person name="Piganeau G."/>
        </authorList>
    </citation>
    <scope>NUCLEOTIDE SEQUENCE [LARGE SCALE GENOMIC DNA]</scope>
    <source>
        <strain evidence="20">RCC 1115</strain>
    </source>
</reference>
<dbReference type="CDD" id="cd16527">
    <property type="entry name" value="RING-HC_PEX10"/>
    <property type="match status" value="1"/>
</dbReference>
<evidence type="ECO:0000256" key="6">
    <source>
        <dbReference type="ARBA" id="ARBA00022448"/>
    </source>
</evidence>
<dbReference type="Gene3D" id="3.30.40.10">
    <property type="entry name" value="Zinc/RING finger domain, C3HC4 (zinc finger)"/>
    <property type="match status" value="1"/>
</dbReference>
<dbReference type="PANTHER" id="PTHR23350:SF0">
    <property type="entry name" value="PEROXISOME BIOGENESIS FACTOR 10"/>
    <property type="match status" value="1"/>
</dbReference>
<evidence type="ECO:0000256" key="9">
    <source>
        <dbReference type="ARBA" id="ARBA00022692"/>
    </source>
</evidence>
<dbReference type="GO" id="GO:0008270">
    <property type="term" value="F:zinc ion binding"/>
    <property type="evidence" value="ECO:0007669"/>
    <property type="project" value="UniProtKB-KW"/>
</dbReference>
<evidence type="ECO:0000256" key="18">
    <source>
        <dbReference type="PROSITE-ProRule" id="PRU00175"/>
    </source>
</evidence>
<dbReference type="EC" id="2.3.2.27" evidence="5"/>
<dbReference type="InterPro" id="IPR001841">
    <property type="entry name" value="Znf_RING"/>
</dbReference>
<keyword evidence="17" id="KW-0576">Peroxisome</keyword>
<dbReference type="Pfam" id="PF13920">
    <property type="entry name" value="zf-C3HC4_3"/>
    <property type="match status" value="1"/>
</dbReference>
<evidence type="ECO:0000256" key="1">
    <source>
        <dbReference type="ARBA" id="ARBA00000900"/>
    </source>
</evidence>
<accession>A0A1Y5I8V3</accession>
<comment type="subcellular location">
    <subcellularLocation>
        <location evidence="2">Peroxisome membrane</location>
        <topology evidence="2">Multi-pass membrane protein</topology>
    </subcellularLocation>
</comment>
<keyword evidence="7" id="KW-0962">Peroxisome biogenesis</keyword>
<dbReference type="GO" id="GO:0061630">
    <property type="term" value="F:ubiquitin protein ligase activity"/>
    <property type="evidence" value="ECO:0007669"/>
    <property type="project" value="UniProtKB-EC"/>
</dbReference>
<keyword evidence="11 18" id="KW-0863">Zinc-finger</keyword>
<dbReference type="InterPro" id="IPR006845">
    <property type="entry name" value="Pex_N"/>
</dbReference>
<keyword evidence="15" id="KW-1133">Transmembrane helix</keyword>
<keyword evidence="10" id="KW-0479">Metal-binding</keyword>
<dbReference type="PROSITE" id="PS00518">
    <property type="entry name" value="ZF_RING_1"/>
    <property type="match status" value="1"/>
</dbReference>
<keyword evidence="8" id="KW-0808">Transferase</keyword>
<dbReference type="Pfam" id="PF04757">
    <property type="entry name" value="Pex2_Pex12"/>
    <property type="match status" value="1"/>
</dbReference>
<evidence type="ECO:0000256" key="3">
    <source>
        <dbReference type="ARBA" id="ARBA00004906"/>
    </source>
</evidence>
<evidence type="ECO:0000313" key="20">
    <source>
        <dbReference type="EMBL" id="OUS45861.1"/>
    </source>
</evidence>
<evidence type="ECO:0000256" key="2">
    <source>
        <dbReference type="ARBA" id="ARBA00004585"/>
    </source>
</evidence>
<evidence type="ECO:0000256" key="5">
    <source>
        <dbReference type="ARBA" id="ARBA00012483"/>
    </source>
</evidence>
<keyword evidence="12" id="KW-0833">Ubl conjugation pathway</keyword>
<sequence>MSTPLGGFPAAAPPDVVRASQKDDAVASALAERFTDCVARVVGPRALATRASTVRAIGRAFYPGLTILSGTRTLGEEYCDVTCVDAEGRTPSTTSRVTRFLVHAFGDEVIRGARRWVERNVERGVGLRESGARAAARAADGGARVALALAGERVQRVGEEDEISHGERAIDARGGFANAAHLALFYLYGEYYEWSCRASGTRRVFTGAYAGEERPSYAVLGMFVAFQLAVVSFERVRSVVRGANVGGDASAERRARENRVLESDGTPAREVVVDAAPDPPRDVFGNGIDVPGTSAKPSSASISPLVAAKCALCLSRRRAPTATPCGHVFCWRCVAGWASKKPECPLCRAPTTPQSLVPLSNLASA</sequence>
<dbReference type="Proteomes" id="UP000195557">
    <property type="component" value="Unassembled WGS sequence"/>
</dbReference>
<evidence type="ECO:0000256" key="11">
    <source>
        <dbReference type="ARBA" id="ARBA00022771"/>
    </source>
</evidence>
<evidence type="ECO:0000256" key="13">
    <source>
        <dbReference type="ARBA" id="ARBA00022833"/>
    </source>
</evidence>
<comment type="pathway">
    <text evidence="3">Protein modification; protein ubiquitination.</text>
</comment>
<keyword evidence="6" id="KW-0813">Transport</keyword>
<name>A0A1Y5I8V3_OSTTA</name>
<keyword evidence="13" id="KW-0862">Zinc</keyword>
<evidence type="ECO:0000256" key="16">
    <source>
        <dbReference type="ARBA" id="ARBA00023136"/>
    </source>
</evidence>
<protein>
    <recommendedName>
        <fullName evidence="5">RING-type E3 ubiquitin transferase</fullName>
        <ecNumber evidence="5">2.3.2.27</ecNumber>
    </recommendedName>
</protein>
<evidence type="ECO:0000256" key="17">
    <source>
        <dbReference type="ARBA" id="ARBA00023140"/>
    </source>
</evidence>
<keyword evidence="9" id="KW-0812">Transmembrane</keyword>
<dbReference type="AlphaFoldDB" id="A0A1Y5I8V3"/>
<dbReference type="eggNOG" id="KOG0317">
    <property type="taxonomic scope" value="Eukaryota"/>
</dbReference>
<evidence type="ECO:0000256" key="10">
    <source>
        <dbReference type="ARBA" id="ARBA00022723"/>
    </source>
</evidence>
<evidence type="ECO:0000256" key="8">
    <source>
        <dbReference type="ARBA" id="ARBA00022679"/>
    </source>
</evidence>
<proteinExistence type="inferred from homology"/>
<keyword evidence="14" id="KW-0653">Protein transport</keyword>
<dbReference type="GO" id="GO:0005778">
    <property type="term" value="C:peroxisomal membrane"/>
    <property type="evidence" value="ECO:0007669"/>
    <property type="project" value="UniProtKB-SubCell"/>
</dbReference>
<keyword evidence="16" id="KW-0472">Membrane</keyword>
<evidence type="ECO:0000256" key="7">
    <source>
        <dbReference type="ARBA" id="ARBA00022593"/>
    </source>
</evidence>
<evidence type="ECO:0000256" key="15">
    <source>
        <dbReference type="ARBA" id="ARBA00022989"/>
    </source>
</evidence>
<dbReference type="PANTHER" id="PTHR23350">
    <property type="entry name" value="PEROXISOME ASSEMBLY PROTEIN 10"/>
    <property type="match status" value="1"/>
</dbReference>
<dbReference type="PROSITE" id="PS50089">
    <property type="entry name" value="ZF_RING_2"/>
    <property type="match status" value="1"/>
</dbReference>
<organism evidence="20">
    <name type="scientific">Ostreococcus tauri</name>
    <name type="common">Marine green alga</name>
    <dbReference type="NCBI Taxonomy" id="70448"/>
    <lineage>
        <taxon>Eukaryota</taxon>
        <taxon>Viridiplantae</taxon>
        <taxon>Chlorophyta</taxon>
        <taxon>Mamiellophyceae</taxon>
        <taxon>Mamiellales</taxon>
        <taxon>Bathycoccaceae</taxon>
        <taxon>Ostreococcus</taxon>
    </lineage>
</organism>
<evidence type="ECO:0000256" key="14">
    <source>
        <dbReference type="ARBA" id="ARBA00022927"/>
    </source>
</evidence>
<dbReference type="SMART" id="SM00184">
    <property type="entry name" value="RING"/>
    <property type="match status" value="1"/>
</dbReference>
<dbReference type="InterPro" id="IPR025654">
    <property type="entry name" value="PEX2/10"/>
</dbReference>
<dbReference type="EMBL" id="KZ155785">
    <property type="protein sequence ID" value="OUS45861.1"/>
    <property type="molecule type" value="Genomic_DNA"/>
</dbReference>
<evidence type="ECO:0000256" key="12">
    <source>
        <dbReference type="ARBA" id="ARBA00022786"/>
    </source>
</evidence>
<comment type="catalytic activity">
    <reaction evidence="1">
        <text>S-ubiquitinyl-[E2 ubiquitin-conjugating enzyme]-L-cysteine + [acceptor protein]-L-lysine = [E2 ubiquitin-conjugating enzyme]-L-cysteine + N(6)-ubiquitinyl-[acceptor protein]-L-lysine.</text>
        <dbReference type="EC" id="2.3.2.27"/>
    </reaction>
</comment>
<dbReference type="InterPro" id="IPR013083">
    <property type="entry name" value="Znf_RING/FYVE/PHD"/>
</dbReference>
<comment type="similarity">
    <text evidence="4">Belongs to the pex2/pex10/pex12 family.</text>
</comment>